<keyword evidence="4" id="KW-0808">Transferase</keyword>
<dbReference type="SUPFAM" id="SSF47473">
    <property type="entry name" value="EF-hand"/>
    <property type="match status" value="1"/>
</dbReference>
<dbReference type="GO" id="GO:0005509">
    <property type="term" value="F:calcium ion binding"/>
    <property type="evidence" value="ECO:0007669"/>
    <property type="project" value="InterPro"/>
</dbReference>
<comment type="similarity">
    <text evidence="1">Belongs to the protein kinase superfamily. CAMK Ser/Thr protein kinase family. CaMK subfamily.</text>
</comment>
<evidence type="ECO:0000256" key="6">
    <source>
        <dbReference type="ARBA" id="ARBA00022777"/>
    </source>
</evidence>
<dbReference type="EMBL" id="LXQA010005519">
    <property type="protein sequence ID" value="MCH83641.1"/>
    <property type="molecule type" value="Genomic_DNA"/>
</dbReference>
<gene>
    <name evidence="10" type="ORF">A2U01_0004467</name>
</gene>
<keyword evidence="11" id="KW-1185">Reference proteome</keyword>
<proteinExistence type="inferred from homology"/>
<dbReference type="GO" id="GO:0005524">
    <property type="term" value="F:ATP binding"/>
    <property type="evidence" value="ECO:0007669"/>
    <property type="project" value="UniProtKB-KW"/>
</dbReference>
<feature type="domain" description="EF-hand" evidence="9">
    <location>
        <begin position="97"/>
        <end position="132"/>
    </location>
</feature>
<evidence type="ECO:0000256" key="8">
    <source>
        <dbReference type="ARBA" id="ARBA00022840"/>
    </source>
</evidence>
<dbReference type="InterPro" id="IPR011992">
    <property type="entry name" value="EF-hand-dom_pair"/>
</dbReference>
<dbReference type="PROSITE" id="PS50222">
    <property type="entry name" value="EF_HAND_2"/>
    <property type="match status" value="4"/>
</dbReference>
<name>A0A392M8N5_9FABA</name>
<evidence type="ECO:0000256" key="7">
    <source>
        <dbReference type="ARBA" id="ARBA00022837"/>
    </source>
</evidence>
<protein>
    <submittedName>
        <fullName evidence="10">Calcium-dependent protein kinase SK5-like</fullName>
    </submittedName>
</protein>
<dbReference type="GO" id="GO:0004674">
    <property type="term" value="F:protein serine/threonine kinase activity"/>
    <property type="evidence" value="ECO:0007669"/>
    <property type="project" value="UniProtKB-KW"/>
</dbReference>
<feature type="domain" description="EF-hand" evidence="9">
    <location>
        <begin position="171"/>
        <end position="202"/>
    </location>
</feature>
<dbReference type="Proteomes" id="UP000265520">
    <property type="component" value="Unassembled WGS sequence"/>
</dbReference>
<reference evidence="10 11" key="1">
    <citation type="journal article" date="2018" name="Front. Plant Sci.">
        <title>Red Clover (Trifolium pratense) and Zigzag Clover (T. medium) - A Picture of Genomic Similarities and Differences.</title>
        <authorList>
            <person name="Dluhosova J."/>
            <person name="Istvanek J."/>
            <person name="Nedelnik J."/>
            <person name="Repkova J."/>
        </authorList>
    </citation>
    <scope>NUCLEOTIDE SEQUENCE [LARGE SCALE GENOMIC DNA]</scope>
    <source>
        <strain evidence="11">cv. 10/8</strain>
        <tissue evidence="10">Leaf</tissue>
    </source>
</reference>
<evidence type="ECO:0000256" key="3">
    <source>
        <dbReference type="ARBA" id="ARBA00022553"/>
    </source>
</evidence>
<feature type="non-terminal residue" evidence="10">
    <location>
        <position position="1"/>
    </location>
</feature>
<evidence type="ECO:0000256" key="4">
    <source>
        <dbReference type="ARBA" id="ARBA00022679"/>
    </source>
</evidence>
<keyword evidence="8" id="KW-0067">ATP-binding</keyword>
<comment type="caution">
    <text evidence="10">The sequence shown here is derived from an EMBL/GenBank/DDBJ whole genome shotgun (WGS) entry which is preliminary data.</text>
</comment>
<dbReference type="PANTHER" id="PTHR24349">
    <property type="entry name" value="SERINE/THREONINE-PROTEIN KINASE"/>
    <property type="match status" value="1"/>
</dbReference>
<evidence type="ECO:0000313" key="11">
    <source>
        <dbReference type="Proteomes" id="UP000265520"/>
    </source>
</evidence>
<dbReference type="FunFam" id="1.10.238.10:FF:000291">
    <property type="entry name" value="Calcium-dependent protein kinase SK5"/>
    <property type="match status" value="1"/>
</dbReference>
<evidence type="ECO:0000256" key="2">
    <source>
        <dbReference type="ARBA" id="ARBA00022527"/>
    </source>
</evidence>
<evidence type="ECO:0000256" key="1">
    <source>
        <dbReference type="ARBA" id="ARBA00005354"/>
    </source>
</evidence>
<feature type="domain" description="EF-hand" evidence="9">
    <location>
        <begin position="133"/>
        <end position="168"/>
    </location>
</feature>
<evidence type="ECO:0000259" key="9">
    <source>
        <dbReference type="PROSITE" id="PS50222"/>
    </source>
</evidence>
<keyword evidence="7" id="KW-0106">Calcium</keyword>
<dbReference type="InterPro" id="IPR002048">
    <property type="entry name" value="EF_hand_dom"/>
</dbReference>
<evidence type="ECO:0000256" key="5">
    <source>
        <dbReference type="ARBA" id="ARBA00022741"/>
    </source>
</evidence>
<dbReference type="FunFam" id="1.10.238.10:FF:000086">
    <property type="entry name" value="calcium-dependent protein kinase SK5"/>
    <property type="match status" value="1"/>
</dbReference>
<dbReference type="AlphaFoldDB" id="A0A392M8N5"/>
<dbReference type="Gene3D" id="1.10.238.10">
    <property type="entry name" value="EF-hand"/>
    <property type="match status" value="2"/>
</dbReference>
<feature type="domain" description="EF-hand" evidence="9">
    <location>
        <begin position="61"/>
        <end position="96"/>
    </location>
</feature>
<dbReference type="PROSITE" id="PS00018">
    <property type="entry name" value="EF_HAND_1"/>
    <property type="match status" value="4"/>
</dbReference>
<feature type="non-terminal residue" evidence="10">
    <location>
        <position position="223"/>
    </location>
</feature>
<accession>A0A392M8N5</accession>
<evidence type="ECO:0000313" key="10">
    <source>
        <dbReference type="EMBL" id="MCH83641.1"/>
    </source>
</evidence>
<dbReference type="InterPro" id="IPR018247">
    <property type="entry name" value="EF_Hand_1_Ca_BS"/>
</dbReference>
<keyword evidence="6 10" id="KW-0418">Kinase</keyword>
<keyword evidence="5" id="KW-0547">Nucleotide-binding</keyword>
<keyword evidence="2" id="KW-0723">Serine/threonine-protein kinase</keyword>
<dbReference type="InterPro" id="IPR050205">
    <property type="entry name" value="CDPK_Ser/Thr_kinases"/>
</dbReference>
<keyword evidence="3" id="KW-0597">Phosphoprotein</keyword>
<organism evidence="10 11">
    <name type="scientific">Trifolium medium</name>
    <dbReference type="NCBI Taxonomy" id="97028"/>
    <lineage>
        <taxon>Eukaryota</taxon>
        <taxon>Viridiplantae</taxon>
        <taxon>Streptophyta</taxon>
        <taxon>Embryophyta</taxon>
        <taxon>Tracheophyta</taxon>
        <taxon>Spermatophyta</taxon>
        <taxon>Magnoliopsida</taxon>
        <taxon>eudicotyledons</taxon>
        <taxon>Gunneridae</taxon>
        <taxon>Pentapetalae</taxon>
        <taxon>rosids</taxon>
        <taxon>fabids</taxon>
        <taxon>Fabales</taxon>
        <taxon>Fabaceae</taxon>
        <taxon>Papilionoideae</taxon>
        <taxon>50 kb inversion clade</taxon>
        <taxon>NPAAA clade</taxon>
        <taxon>Hologalegina</taxon>
        <taxon>IRL clade</taxon>
        <taxon>Trifolieae</taxon>
        <taxon>Trifolium</taxon>
    </lineage>
</organism>
<dbReference type="Pfam" id="PF13499">
    <property type="entry name" value="EF-hand_7"/>
    <property type="match status" value="2"/>
</dbReference>
<sequence length="223" mass="24951">KTRFTAHQVLCHPWIVDDNIAPDRPLDSAVLSRLKQFSAMNKLKKMALRVEKVIAERLSEEEIGGLKELFRMLDADNSGTITLDELKEGLKRVGSELMESEIKDLMDAADIDNNGTLDYGEFIAATVHLNKLEREENLLSAFAYFDKDGSGYITIDEIQAACKEFGLDDIHIDEMVKEIDQDNDGQIDYGEFAAMMRKGNGGIGRRTMTSTLNFRDALGIIGN</sequence>
<dbReference type="SMART" id="SM00054">
    <property type="entry name" value="EFh"/>
    <property type="match status" value="4"/>
</dbReference>